<evidence type="ECO:0000313" key="5">
    <source>
        <dbReference type="EMBL" id="CCG42893.1"/>
    </source>
</evidence>
<dbReference type="eggNOG" id="COG0300">
    <property type="taxonomic scope" value="Bacteria"/>
</dbReference>
<dbReference type="InterPro" id="IPR036291">
    <property type="entry name" value="NAD(P)-bd_dom_sf"/>
</dbReference>
<evidence type="ECO:0000256" key="3">
    <source>
        <dbReference type="RuleBase" id="RU000363"/>
    </source>
</evidence>
<dbReference type="InterPro" id="IPR057326">
    <property type="entry name" value="KR_dom"/>
</dbReference>
<dbReference type="GO" id="GO:0016491">
    <property type="term" value="F:oxidoreductase activity"/>
    <property type="evidence" value="ECO:0007669"/>
    <property type="project" value="UniProtKB-KW"/>
</dbReference>
<dbReference type="RefSeq" id="WP_002730756.1">
    <property type="nucleotide sequence ID" value="NZ_CAHP01000047.1"/>
</dbReference>
<proteinExistence type="inferred from homology"/>
<feature type="domain" description="Ketoreductase" evidence="4">
    <location>
        <begin position="7"/>
        <end position="187"/>
    </location>
</feature>
<dbReference type="SUPFAM" id="SSF51735">
    <property type="entry name" value="NAD(P)-binding Rossmann-fold domains"/>
    <property type="match status" value="1"/>
</dbReference>
<dbReference type="OrthoDB" id="335726at2"/>
<dbReference type="Proteomes" id="UP000004169">
    <property type="component" value="Unassembled WGS sequence"/>
</dbReference>
<dbReference type="PANTHER" id="PTHR44196">
    <property type="entry name" value="DEHYDROGENASE/REDUCTASE SDR FAMILY MEMBER 7B"/>
    <property type="match status" value="1"/>
</dbReference>
<evidence type="ECO:0000256" key="1">
    <source>
        <dbReference type="ARBA" id="ARBA00006484"/>
    </source>
</evidence>
<gene>
    <name evidence="5" type="ORF">PHAMO_510007</name>
</gene>
<dbReference type="InterPro" id="IPR002347">
    <property type="entry name" value="SDR_fam"/>
</dbReference>
<dbReference type="PRINTS" id="PR00080">
    <property type="entry name" value="SDRFAMILY"/>
</dbReference>
<dbReference type="PANTHER" id="PTHR44196:SF1">
    <property type="entry name" value="DEHYDROGENASE_REDUCTASE SDR FAMILY MEMBER 7B"/>
    <property type="match status" value="1"/>
</dbReference>
<name>H8FX05_MAGML</name>
<protein>
    <submittedName>
        <fullName evidence="5">Short-chain dehydrogenase/reductase SDR</fullName>
    </submittedName>
</protein>
<dbReference type="EMBL" id="CAHP01000047">
    <property type="protein sequence ID" value="CCG42893.1"/>
    <property type="molecule type" value="Genomic_DNA"/>
</dbReference>
<comment type="caution">
    <text evidence="5">The sequence shown here is derived from an EMBL/GenBank/DDBJ whole genome shotgun (WGS) entry which is preliminary data.</text>
</comment>
<dbReference type="Pfam" id="PF00106">
    <property type="entry name" value="adh_short"/>
    <property type="match status" value="1"/>
</dbReference>
<reference evidence="5 6" key="1">
    <citation type="journal article" date="2012" name="J. Bacteriol.">
        <title>Draft Genome Sequence of the Purple Photosynthetic Bacterium Phaeospirillum molischianum DSM120, a Particularly Versatile Bacterium.</title>
        <authorList>
            <person name="Duquesne K."/>
            <person name="Prima V."/>
            <person name="Ji B."/>
            <person name="Rouy Z."/>
            <person name="Medigue C."/>
            <person name="Talla E."/>
            <person name="Sturgis J.N."/>
        </authorList>
    </citation>
    <scope>NUCLEOTIDE SEQUENCE [LARGE SCALE GENOMIC DNA]</scope>
    <source>
        <strain evidence="6">DSM120</strain>
    </source>
</reference>
<dbReference type="GO" id="GO:0016020">
    <property type="term" value="C:membrane"/>
    <property type="evidence" value="ECO:0007669"/>
    <property type="project" value="TreeGrafter"/>
</dbReference>
<dbReference type="SMART" id="SM00822">
    <property type="entry name" value="PKS_KR"/>
    <property type="match status" value="1"/>
</dbReference>
<dbReference type="Gene3D" id="3.40.50.720">
    <property type="entry name" value="NAD(P)-binding Rossmann-like Domain"/>
    <property type="match status" value="1"/>
</dbReference>
<organism evidence="5 6">
    <name type="scientific">Magnetospirillum molischianum DSM 120</name>
    <dbReference type="NCBI Taxonomy" id="1150626"/>
    <lineage>
        <taxon>Bacteria</taxon>
        <taxon>Pseudomonadati</taxon>
        <taxon>Pseudomonadota</taxon>
        <taxon>Alphaproteobacteria</taxon>
        <taxon>Rhodospirillales</taxon>
        <taxon>Rhodospirillaceae</taxon>
        <taxon>Magnetospirillum</taxon>
    </lineage>
</organism>
<accession>H8FX05</accession>
<evidence type="ECO:0000256" key="2">
    <source>
        <dbReference type="ARBA" id="ARBA00023002"/>
    </source>
</evidence>
<evidence type="ECO:0000313" key="6">
    <source>
        <dbReference type="Proteomes" id="UP000004169"/>
    </source>
</evidence>
<evidence type="ECO:0000259" key="4">
    <source>
        <dbReference type="SMART" id="SM00822"/>
    </source>
</evidence>
<keyword evidence="6" id="KW-1185">Reference proteome</keyword>
<comment type="similarity">
    <text evidence="1 3">Belongs to the short-chain dehydrogenases/reductases (SDR) family.</text>
</comment>
<sequence length="260" mass="27171">MNPVTPQAILITGASGGIGGALAKAYAREGVSLALTGRDTGRLAEVAEACAAKGARVRTEIADITDSEAMRALILDFDAWAPLDLVIANAGISSGERPDGRNESLEDAQRTIAVNLGGTLNTVDPAVSCLRRRGRGQIALLGSLAAWRGLPFCPAYSASKAAVETYGEALRAKLRPEGIAVCTISPGYVRSAMSARVVGHKPLQIDADQAAAIIRAGLAQGRSRIAFPFSLAFGTRLLAHLPPWAADLVLPLFAFSVREE</sequence>
<dbReference type="InterPro" id="IPR020904">
    <property type="entry name" value="Sc_DH/Rdtase_CS"/>
</dbReference>
<dbReference type="STRING" id="1150626.PHAMO_510007"/>
<dbReference type="AlphaFoldDB" id="H8FX05"/>
<dbReference type="PRINTS" id="PR00081">
    <property type="entry name" value="GDHRDH"/>
</dbReference>
<dbReference type="PROSITE" id="PS00061">
    <property type="entry name" value="ADH_SHORT"/>
    <property type="match status" value="1"/>
</dbReference>
<keyword evidence="2" id="KW-0560">Oxidoreductase</keyword>